<evidence type="ECO:0000256" key="3">
    <source>
        <dbReference type="ARBA" id="ARBA00023150"/>
    </source>
</evidence>
<dbReference type="PANTHER" id="PTHR23404">
    <property type="entry name" value="MOLYBDOPTERIN SYNTHASE RELATED"/>
    <property type="match status" value="1"/>
</dbReference>
<dbReference type="InterPro" id="IPR028888">
    <property type="entry name" value="MOCS2B_euk"/>
</dbReference>
<comment type="subunit">
    <text evidence="4">Heterotetramer; composed of 2 small (MOCS2A) and 2 large (MOCS2B) subunits.</text>
</comment>
<keyword evidence="2 4" id="KW-0808">Transferase</keyword>
<dbReference type="CDD" id="cd00756">
    <property type="entry name" value="MoaE"/>
    <property type="match status" value="1"/>
</dbReference>
<proteinExistence type="inferred from homology"/>
<protein>
    <recommendedName>
        <fullName evidence="4">Molybdopterin synthase catalytic subunit</fullName>
        <ecNumber evidence="4">2.8.1.12</ecNumber>
    </recommendedName>
    <alternativeName>
        <fullName evidence="4">Common component for nitrate reductase and xanthine dehydrogenase protein H</fullName>
    </alternativeName>
    <alternativeName>
        <fullName evidence="4">Molybdenum cofactor synthesis protein 2 large subunit</fullName>
    </alternativeName>
    <alternativeName>
        <fullName evidence="4">Molybdenum cofactor synthesis protein 2B</fullName>
        <shortName evidence="4">MOCS2B</shortName>
    </alternativeName>
</protein>
<comment type="pathway">
    <text evidence="4">Cofactor biosynthesis; molybdopterin biosynthesis.</text>
</comment>
<sequence>MTLCLHGVAHYSCAPTMTTQDQVNPPPPEGESSISLPGIYVSLTDFPLDILSIMDKVRSPEAGAIVTFAGTTRNNFASKPVTSLTYTSYRPLALQTLSFIASSLLTKHALKGIAIVHRLGTVPIGEESILIAVSSAHRKAAWLAGEEALEECKEKVEVWKREEFKDGGVWRANRDGHQGAEVKEGSKGEEKGRGFACWDLACNDA</sequence>
<dbReference type="InterPro" id="IPR036563">
    <property type="entry name" value="MoaE_sf"/>
</dbReference>
<dbReference type="Pfam" id="PF02391">
    <property type="entry name" value="MoaE"/>
    <property type="match status" value="1"/>
</dbReference>
<keyword evidence="6" id="KW-1185">Reference proteome</keyword>
<evidence type="ECO:0000313" key="6">
    <source>
        <dbReference type="Proteomes" id="UP001326199"/>
    </source>
</evidence>
<evidence type="ECO:0000256" key="1">
    <source>
        <dbReference type="ARBA" id="ARBA00022490"/>
    </source>
</evidence>
<dbReference type="GeneID" id="87928212"/>
<reference evidence="5 6" key="1">
    <citation type="journal article" date="2023" name="bioRxiv">
        <title>High-quality genome assemblies of four members of thePodospora anserinaspecies complex.</title>
        <authorList>
            <person name="Ament-Velasquez S.L."/>
            <person name="Vogan A.A."/>
            <person name="Wallerman O."/>
            <person name="Hartmann F."/>
            <person name="Gautier V."/>
            <person name="Silar P."/>
            <person name="Giraud T."/>
            <person name="Johannesson H."/>
        </authorList>
    </citation>
    <scope>NUCLEOTIDE SEQUENCE [LARGE SCALE GENOMIC DNA]</scope>
    <source>
        <strain evidence="5 6">CBS 411.78</strain>
    </source>
</reference>
<dbReference type="Gene3D" id="3.90.1170.40">
    <property type="entry name" value="Molybdopterin biosynthesis MoaE subunit"/>
    <property type="match status" value="1"/>
</dbReference>
<comment type="function">
    <text evidence="4">Catalytic subunit of the molybdopterin synthase complex, a complex that catalyzes the conversion of precursor Z into molybdopterin. Acts by mediating the incorporation of 2 sulfur atoms from thiocarboxylated MOCS2A into precursor Z to generate a dithiolene group.</text>
</comment>
<feature type="binding site" evidence="4">
    <location>
        <begin position="160"/>
        <end position="162"/>
    </location>
    <ligand>
        <name>substrate</name>
    </ligand>
</feature>
<dbReference type="HAMAP" id="MF_03052">
    <property type="entry name" value="MOC2B"/>
    <property type="match status" value="1"/>
</dbReference>
<dbReference type="RefSeq" id="XP_062771025.1">
    <property type="nucleotide sequence ID" value="XM_062907869.1"/>
</dbReference>
<feature type="binding site" evidence="4">
    <location>
        <position position="153"/>
    </location>
    <ligand>
        <name>substrate</name>
    </ligand>
</feature>
<dbReference type="InterPro" id="IPR003448">
    <property type="entry name" value="Mopterin_biosynth_MoaE"/>
</dbReference>
<comment type="subcellular location">
    <subcellularLocation>
        <location evidence="4">Cytoplasm</location>
    </subcellularLocation>
</comment>
<comment type="caution">
    <text evidence="5">The sequence shown here is derived from an EMBL/GenBank/DDBJ whole genome shotgun (WGS) entry which is preliminary data.</text>
</comment>
<keyword evidence="3 4" id="KW-0501">Molybdenum cofactor biosynthesis</keyword>
<accession>A0ABR0I155</accession>
<evidence type="ECO:0000256" key="2">
    <source>
        <dbReference type="ARBA" id="ARBA00022679"/>
    </source>
</evidence>
<dbReference type="SUPFAM" id="SSF54690">
    <property type="entry name" value="Molybdopterin synthase subunit MoaE"/>
    <property type="match status" value="1"/>
</dbReference>
<organism evidence="5 6">
    <name type="scientific">Podospora pseudopauciseta</name>
    <dbReference type="NCBI Taxonomy" id="2093780"/>
    <lineage>
        <taxon>Eukaryota</taxon>
        <taxon>Fungi</taxon>
        <taxon>Dikarya</taxon>
        <taxon>Ascomycota</taxon>
        <taxon>Pezizomycotina</taxon>
        <taxon>Sordariomycetes</taxon>
        <taxon>Sordariomycetidae</taxon>
        <taxon>Sordariales</taxon>
        <taxon>Podosporaceae</taxon>
        <taxon>Podospora</taxon>
    </lineage>
</organism>
<name>A0ABR0I155_9PEZI</name>
<comment type="similarity">
    <text evidence="4">Belongs to the MoaE family. MOCS2B subfamily.</text>
</comment>
<dbReference type="EC" id="2.8.1.12" evidence="4"/>
<gene>
    <name evidence="5" type="primary">NIT8</name>
    <name evidence="4" type="synonym">cnxH</name>
    <name evidence="5" type="ORF">QC763_112840</name>
</gene>
<dbReference type="Proteomes" id="UP001326199">
    <property type="component" value="Unassembled WGS sequence"/>
</dbReference>
<evidence type="ECO:0000313" key="5">
    <source>
        <dbReference type="EMBL" id="KAK4673703.1"/>
    </source>
</evidence>
<feature type="binding site" evidence="4">
    <location>
        <begin position="137"/>
        <end position="138"/>
    </location>
    <ligand>
        <name>substrate</name>
    </ligand>
</feature>
<dbReference type="GO" id="GO:0030366">
    <property type="term" value="F:molybdopterin synthase activity"/>
    <property type="evidence" value="ECO:0007669"/>
    <property type="project" value="UniProtKB-EC"/>
</dbReference>
<dbReference type="EMBL" id="JAFFHB010000001">
    <property type="protein sequence ID" value="KAK4673703.1"/>
    <property type="molecule type" value="Genomic_DNA"/>
</dbReference>
<comment type="catalytic activity">
    <reaction evidence="4">
        <text>2 [molybdopterin-synthase sulfur-carrier protein]-C-terminal-Gly-aminoethanethioate + cyclic pyranopterin phosphate + H2O = molybdopterin + 2 [molybdopterin-synthase sulfur-carrier protein]-C-terminal Gly-Gly + 2 H(+)</text>
        <dbReference type="Rhea" id="RHEA:26333"/>
        <dbReference type="Rhea" id="RHEA-COMP:12202"/>
        <dbReference type="Rhea" id="RHEA-COMP:19907"/>
        <dbReference type="ChEBI" id="CHEBI:15377"/>
        <dbReference type="ChEBI" id="CHEBI:15378"/>
        <dbReference type="ChEBI" id="CHEBI:58698"/>
        <dbReference type="ChEBI" id="CHEBI:59648"/>
        <dbReference type="ChEBI" id="CHEBI:90778"/>
        <dbReference type="ChEBI" id="CHEBI:232372"/>
        <dbReference type="EC" id="2.8.1.12"/>
    </reaction>
</comment>
<evidence type="ECO:0000256" key="4">
    <source>
        <dbReference type="HAMAP-Rule" id="MF_03052"/>
    </source>
</evidence>
<keyword evidence="1 4" id="KW-0963">Cytoplasm</keyword>